<protein>
    <recommendedName>
        <fullName evidence="3">Acetyltransferase (GNAT) domain-containing protein</fullName>
    </recommendedName>
</protein>
<sequence length="70" mass="8234">MNSKFHVKQDNDEMDIEKVKELLAQTYWANKRDEEKVIKSMENSLCYGAFTNEENRQIGFARVITDFATN</sequence>
<dbReference type="PANTHER" id="PTHR43233">
    <property type="entry name" value="FAMILY N-ACETYLTRANSFERASE, PUTATIVE (AFU_ORTHOLOGUE AFUA_6G03350)-RELATED"/>
    <property type="match status" value="1"/>
</dbReference>
<name>A0A1D3TUZ4_9FIRM</name>
<dbReference type="EMBL" id="FMKA01000015">
    <property type="protein sequence ID" value="SCP97922.1"/>
    <property type="molecule type" value="Genomic_DNA"/>
</dbReference>
<organism evidence="1 2">
    <name type="scientific">Anaerobium acetethylicum</name>
    <dbReference type="NCBI Taxonomy" id="1619234"/>
    <lineage>
        <taxon>Bacteria</taxon>
        <taxon>Bacillati</taxon>
        <taxon>Bacillota</taxon>
        <taxon>Clostridia</taxon>
        <taxon>Lachnospirales</taxon>
        <taxon>Lachnospiraceae</taxon>
        <taxon>Anaerobium</taxon>
    </lineage>
</organism>
<evidence type="ECO:0000313" key="2">
    <source>
        <dbReference type="Proteomes" id="UP000199315"/>
    </source>
</evidence>
<dbReference type="Proteomes" id="UP000199315">
    <property type="component" value="Unassembled WGS sequence"/>
</dbReference>
<evidence type="ECO:0000313" key="1">
    <source>
        <dbReference type="EMBL" id="SCP97922.1"/>
    </source>
</evidence>
<dbReference type="PANTHER" id="PTHR43233:SF1">
    <property type="entry name" value="FAMILY N-ACETYLTRANSFERASE, PUTATIVE (AFU_ORTHOLOGUE AFUA_6G03350)-RELATED"/>
    <property type="match status" value="1"/>
</dbReference>
<gene>
    <name evidence="1" type="ORF">SAMN05421730_10155</name>
</gene>
<dbReference type="InterPro" id="IPR053144">
    <property type="entry name" value="Acetyltransferase_Butenolide"/>
</dbReference>
<keyword evidence="2" id="KW-1185">Reference proteome</keyword>
<reference evidence="1 2" key="1">
    <citation type="submission" date="2016-09" db="EMBL/GenBank/DDBJ databases">
        <authorList>
            <person name="Capua I."/>
            <person name="De Benedictis P."/>
            <person name="Joannis T."/>
            <person name="Lombin L.H."/>
            <person name="Cattoli G."/>
        </authorList>
    </citation>
    <scope>NUCLEOTIDE SEQUENCE [LARGE SCALE GENOMIC DNA]</scope>
    <source>
        <strain evidence="1 2">GluBS11</strain>
    </source>
</reference>
<dbReference type="Gene3D" id="3.40.630.30">
    <property type="match status" value="1"/>
</dbReference>
<dbReference type="RefSeq" id="WP_242875546.1">
    <property type="nucleotide sequence ID" value="NZ_FMKA01000015.1"/>
</dbReference>
<accession>A0A1D3TUZ4</accession>
<dbReference type="STRING" id="1619234.SAMN05421730_10155"/>
<proteinExistence type="predicted"/>
<evidence type="ECO:0008006" key="3">
    <source>
        <dbReference type="Google" id="ProtNLM"/>
    </source>
</evidence>
<dbReference type="AlphaFoldDB" id="A0A1D3TUZ4"/>